<gene>
    <name evidence="2" type="ORF">M0811_01162</name>
</gene>
<sequence>MSHVLKSITNKRANLAKRILGRTRTMSDQSDLPSYTKHYTTIGGKGYSSPDINVLEQINVDSQNQRFPANFDRNGNFYDLYFDEINPEKFDYSIPEKEIDNETNEEQKQQKIKEQKLYEKLPKNVNQAPKFPKAEDFKTFSDFEQAIIDWENEMNRILGVIRLPEIIGCIRPRPYLYQDQTEKQFDIGERSSVTESERLSSDQKKFSDSGRKSSTDIRSSFTKESAKTSLSKQSDLFDDKKKSISLEDDRIRLQKGDKLPDFFEDTHLVMTDHESWRNNLIPIEPEESHYDTFEEFEAAYKKWAQTIVKTTPQLPPHSTQLSEMYGLITANEIDERMRKRKEEENARLFKERVKRTKKKQIPEINRYYYWISKLNLGLSLSLICTGNLAIENLSFLVLKKTKEQIKEEERIHKQKVEKNEQLEKEKAKQREKSKKQNENEDIILKLSMTHEDRDKLENISEHKKKHQQPILIMDENTKSLVKEFLQKIIDKKNKNHEFYRTLTQPIIGKIHGTLPKNLLNSPNNQVNEQKGGLMQTSISSFYLRRTDLTGPMINSSMDCPSEIDGVPVFFSIPRYNISEPIDLKKINDLTVRNHLKTDLAIIENELRLDHIQYWYHPSRFPKEKFEEQKQLINEIIQRSPTFTIENVRQILCIEMCIDQFLGLLSQTVNYQNREISYLGLFVSCLDANNFEQILQLFEETLSLKIHAQISKFVGAVLQENVSKQIFEKYLLDRDLNNLYYIAYAMNFFTPIPSPLFPRTPELRSISNILFSTESLSIEQSILAHYYLKIIWNGLQRDPQNFANAITQIQQYLKNLQNSFVMTIQSNPKFLTEEIFAKITSRSILISGYYLILFIYLIRANDPVINEIMSQMNLIEKIKKTTKLTHIQFSKTQIWKELISSFYFKQFLIKHYSQSVDTIIKELQPPPKPETSDQEENKKASDFVVLLRLFLHKAFSEIKIQSDIMNSPIATPNLYFELFKHLENLVKQNYANETLIHISAIIKNIVDAFYRSNNIEVSEKDKKTIIMASSLKKKMIISEKNILDILAIVASAPHSLDEMKRKLIASLTYILRNDQIFQLVVESNSFFPQFINLFRDCKDYELSRQLWKIYYHSIKYHNDVVNHLKKINHLKSMIELVSTSSDRSVTDVGLKVLHKILTMNQREEIRIQKGKDPSRLLTKDPLKKMEKDIKMFSDFFEKNTLFVKIHMIYKNFGDDFPGQKFVNLAHVYHAITTNPLCSKFYRECIKKPDYKTGLEKIRARDIISENSTQISNEQPKMIQKFHSRSNSFTNDFKRTFSPMKININQNQNPNQNQIKF</sequence>
<feature type="region of interest" description="Disordered" evidence="1">
    <location>
        <begin position="187"/>
        <end position="224"/>
    </location>
</feature>
<evidence type="ECO:0000313" key="3">
    <source>
        <dbReference type="Proteomes" id="UP001149090"/>
    </source>
</evidence>
<dbReference type="EMBL" id="JAPDFW010000070">
    <property type="protein sequence ID" value="KAJ5074531.1"/>
    <property type="molecule type" value="Genomic_DNA"/>
</dbReference>
<dbReference type="PANTHER" id="PTHR37516">
    <property type="entry name" value="SCA1 COMPLEX SCAFFOLD PROTEIN SCAA"/>
    <property type="match status" value="1"/>
</dbReference>
<dbReference type="GO" id="GO:0046579">
    <property type="term" value="P:positive regulation of Ras protein signal transduction"/>
    <property type="evidence" value="ECO:0007669"/>
    <property type="project" value="TreeGrafter"/>
</dbReference>
<feature type="compositionally biased region" description="Basic and acidic residues" evidence="1">
    <location>
        <begin position="416"/>
        <end position="438"/>
    </location>
</feature>
<feature type="region of interest" description="Disordered" evidence="1">
    <location>
        <begin position="416"/>
        <end position="441"/>
    </location>
</feature>
<dbReference type="PANTHER" id="PTHR37516:SF1">
    <property type="entry name" value="SCA1 COMPLEX SCAFFOLD PROTEIN SCAA"/>
    <property type="match status" value="1"/>
</dbReference>
<reference evidence="2" key="1">
    <citation type="submission" date="2022-10" db="EMBL/GenBank/DDBJ databases">
        <title>Novel sulphate-reducing endosymbionts in the free-living metamonad Anaeramoeba.</title>
        <authorList>
            <person name="Jerlstrom-Hultqvist J."/>
            <person name="Cepicka I."/>
            <person name="Gallot-Lavallee L."/>
            <person name="Salas-Leiva D."/>
            <person name="Curtis B.A."/>
            <person name="Zahonova K."/>
            <person name="Pipaliya S."/>
            <person name="Dacks J."/>
            <person name="Roger A.J."/>
        </authorList>
    </citation>
    <scope>NUCLEOTIDE SEQUENCE</scope>
    <source>
        <strain evidence="2">BMAN</strain>
    </source>
</reference>
<keyword evidence="3" id="KW-1185">Reference proteome</keyword>
<evidence type="ECO:0000313" key="2">
    <source>
        <dbReference type="EMBL" id="KAJ5074531.1"/>
    </source>
</evidence>
<evidence type="ECO:0000256" key="1">
    <source>
        <dbReference type="SAM" id="MobiDB-lite"/>
    </source>
</evidence>
<dbReference type="GO" id="GO:0005886">
    <property type="term" value="C:plasma membrane"/>
    <property type="evidence" value="ECO:0007669"/>
    <property type="project" value="TreeGrafter"/>
</dbReference>
<accession>A0A9Q0RBR9</accession>
<dbReference type="OMA" id="IDWENEM"/>
<feature type="compositionally biased region" description="Basic and acidic residues" evidence="1">
    <location>
        <begin position="195"/>
        <end position="215"/>
    </location>
</feature>
<name>A0A9Q0RBR9_ANAIG</name>
<dbReference type="Gene3D" id="1.25.10.10">
    <property type="entry name" value="Leucine-rich Repeat Variant"/>
    <property type="match status" value="1"/>
</dbReference>
<dbReference type="InterPro" id="IPR037474">
    <property type="entry name" value="ScaA"/>
</dbReference>
<dbReference type="OrthoDB" id="17150at2759"/>
<proteinExistence type="predicted"/>
<comment type="caution">
    <text evidence="2">The sequence shown here is derived from an EMBL/GenBank/DDBJ whole genome shotgun (WGS) entry which is preliminary data.</text>
</comment>
<dbReference type="GO" id="GO:0005829">
    <property type="term" value="C:cytosol"/>
    <property type="evidence" value="ECO:0007669"/>
    <property type="project" value="TreeGrafter"/>
</dbReference>
<dbReference type="InterPro" id="IPR011989">
    <property type="entry name" value="ARM-like"/>
</dbReference>
<dbReference type="GO" id="GO:1904515">
    <property type="term" value="P:positive regulation of TORC2 signaling"/>
    <property type="evidence" value="ECO:0007669"/>
    <property type="project" value="TreeGrafter"/>
</dbReference>
<protein>
    <submittedName>
        <fullName evidence="2">Sca1 complex scaffold protein scaa</fullName>
    </submittedName>
</protein>
<organism evidence="2 3">
    <name type="scientific">Anaeramoeba ignava</name>
    <name type="common">Anaerobic marine amoeba</name>
    <dbReference type="NCBI Taxonomy" id="1746090"/>
    <lineage>
        <taxon>Eukaryota</taxon>
        <taxon>Metamonada</taxon>
        <taxon>Anaeramoebidae</taxon>
        <taxon>Anaeramoeba</taxon>
    </lineage>
</organism>
<dbReference type="Proteomes" id="UP001149090">
    <property type="component" value="Unassembled WGS sequence"/>
</dbReference>